<dbReference type="InterPro" id="IPR001264">
    <property type="entry name" value="Glyco_trans_51"/>
</dbReference>
<dbReference type="PANTHER" id="PTHR32282:SF33">
    <property type="entry name" value="PEPTIDOGLYCAN GLYCOSYLTRANSFERASE"/>
    <property type="match status" value="1"/>
</dbReference>
<evidence type="ECO:0000256" key="4">
    <source>
        <dbReference type="ARBA" id="ARBA00022645"/>
    </source>
</evidence>
<keyword evidence="8" id="KW-0378">Hydrolase</keyword>
<dbReference type="EMBL" id="JBHRVA010000003">
    <property type="protein sequence ID" value="MFC3303503.1"/>
    <property type="molecule type" value="Genomic_DNA"/>
</dbReference>
<evidence type="ECO:0000256" key="6">
    <source>
        <dbReference type="ARBA" id="ARBA00022676"/>
    </source>
</evidence>
<name>A0ABV7MEM6_9PROT</name>
<keyword evidence="5" id="KW-0645">Protease</keyword>
<dbReference type="Gene3D" id="1.10.3810.10">
    <property type="entry name" value="Biosynthetic peptidoglycan transglycosylase-like"/>
    <property type="match status" value="1"/>
</dbReference>
<evidence type="ECO:0000256" key="11">
    <source>
        <dbReference type="ARBA" id="ARBA00049902"/>
    </source>
</evidence>
<feature type="transmembrane region" description="Helical" evidence="13">
    <location>
        <begin position="21"/>
        <end position="45"/>
    </location>
</feature>
<feature type="region of interest" description="Disordered" evidence="12">
    <location>
        <begin position="674"/>
        <end position="713"/>
    </location>
</feature>
<protein>
    <recommendedName>
        <fullName evidence="10">peptidoglycan glycosyltransferase</fullName>
        <ecNumber evidence="10">2.4.99.28</ecNumber>
    </recommendedName>
</protein>
<comment type="similarity">
    <text evidence="2">In the C-terminal section; belongs to the transpeptidase family.</text>
</comment>
<sequence>MKATAKALGRGGMFAFRHLRLRYLAAPLAVAASTALTLSIPLLALNAEIARQYFPTDDIDLASAGRQPNILILAADGTELGMRGSELGEPVVLTELPPFVIDSFLATEDRNFFRHPGFDPFAMLRAAMINYRAGTVVQGGSTITQQLVKNLFLSGEQTLSRKFEELHLALWLEARLSKEEILELYLNRIYLGANTYGLDAASKAYFSKPPEELTLAEAALIAGLPKAPSKLAPHANYEGAVARSREVIQNLVEAGRVDKMTARMATMFPPELHLKDRADGAGYFMDHVAAELLRELPGLDQDVVVVTTLQPGVQKAAERAVSETIETEAALAKGAEQASLIAYDREGGIAAMIGGKSYRDSQFNRATQARRQPGSAFKPFIFLAALENGWDQDTVLVDQPVQVDGWQPSNYKERYLGAHRMREALARSSNTATVQITEAVGRDVVIDTARRLGLDSGMAPHPSIALGVFEVPLDELTAAYLPFAHDGFASKPHSIVEVRTRKGELLFEREPFAAPRVISTRSAERMTDLLKSVVETGTGRAAQVPGHQVAGKTGTTNEWRDAWFVGYSAHLTAGVWVGNDDNRAMNEVSGATYPARIWRSFMTAAHEAMEAAPIPLSDGYEPYDPNMWQLSRTYDALYDDLMFRAYGVKRRWRPDFVYDGIGDILARERDPGRVEGRVADNESYRPNQGISGQTVPRGPRVTGKVVPPEGGQD</sequence>
<dbReference type="SUPFAM" id="SSF56601">
    <property type="entry name" value="beta-lactamase/transpeptidase-like"/>
    <property type="match status" value="1"/>
</dbReference>
<dbReference type="InterPro" id="IPR012338">
    <property type="entry name" value="Beta-lactam/transpept-like"/>
</dbReference>
<evidence type="ECO:0000256" key="8">
    <source>
        <dbReference type="ARBA" id="ARBA00022801"/>
    </source>
</evidence>
<reference evidence="17" key="1">
    <citation type="journal article" date="2019" name="Int. J. Syst. Evol. Microbiol.">
        <title>The Global Catalogue of Microorganisms (GCM) 10K type strain sequencing project: providing services to taxonomists for standard genome sequencing and annotation.</title>
        <authorList>
            <consortium name="The Broad Institute Genomics Platform"/>
            <consortium name="The Broad Institute Genome Sequencing Center for Infectious Disease"/>
            <person name="Wu L."/>
            <person name="Ma J."/>
        </authorList>
    </citation>
    <scope>NUCLEOTIDE SEQUENCE [LARGE SCALE GENOMIC DNA]</scope>
    <source>
        <strain evidence="17">KCTC 22245</strain>
    </source>
</reference>
<dbReference type="InterPro" id="IPR023346">
    <property type="entry name" value="Lysozyme-like_dom_sf"/>
</dbReference>
<evidence type="ECO:0000256" key="10">
    <source>
        <dbReference type="ARBA" id="ARBA00044770"/>
    </source>
</evidence>
<dbReference type="PANTHER" id="PTHR32282">
    <property type="entry name" value="BINDING PROTEIN TRANSPEPTIDASE, PUTATIVE-RELATED"/>
    <property type="match status" value="1"/>
</dbReference>
<evidence type="ECO:0000256" key="9">
    <source>
        <dbReference type="ARBA" id="ARBA00023268"/>
    </source>
</evidence>
<organism evidence="16 17">
    <name type="scientific">Parvularcula lutaonensis</name>
    <dbReference type="NCBI Taxonomy" id="491923"/>
    <lineage>
        <taxon>Bacteria</taxon>
        <taxon>Pseudomonadati</taxon>
        <taxon>Pseudomonadota</taxon>
        <taxon>Alphaproteobacteria</taxon>
        <taxon>Parvularculales</taxon>
        <taxon>Parvularculaceae</taxon>
        <taxon>Parvularcula</taxon>
    </lineage>
</organism>
<evidence type="ECO:0000313" key="17">
    <source>
        <dbReference type="Proteomes" id="UP001595607"/>
    </source>
</evidence>
<keyword evidence="9" id="KW-0511">Multifunctional enzyme</keyword>
<evidence type="ECO:0000256" key="13">
    <source>
        <dbReference type="SAM" id="Phobius"/>
    </source>
</evidence>
<feature type="domain" description="Penicillin-binding protein transpeptidase" evidence="14">
    <location>
        <begin position="344"/>
        <end position="570"/>
    </location>
</feature>
<dbReference type="EC" id="2.4.99.28" evidence="10"/>
<keyword evidence="6 16" id="KW-0328">Glycosyltransferase</keyword>
<keyword evidence="13" id="KW-0472">Membrane</keyword>
<dbReference type="NCBIfam" id="TIGR02074">
    <property type="entry name" value="PBP_1a_fam"/>
    <property type="match status" value="1"/>
</dbReference>
<dbReference type="InterPro" id="IPR036950">
    <property type="entry name" value="PBP_transglycosylase"/>
</dbReference>
<dbReference type="RefSeq" id="WP_189576141.1">
    <property type="nucleotide sequence ID" value="NZ_BMXU01000002.1"/>
</dbReference>
<keyword evidence="4" id="KW-0121">Carboxypeptidase</keyword>
<dbReference type="Pfam" id="PF00905">
    <property type="entry name" value="Transpeptidase"/>
    <property type="match status" value="1"/>
</dbReference>
<accession>A0ABV7MEM6</accession>
<comment type="similarity">
    <text evidence="3">In the N-terminal section; belongs to the glycosyltransferase 51 family.</text>
</comment>
<keyword evidence="17" id="KW-1185">Reference proteome</keyword>
<evidence type="ECO:0000256" key="12">
    <source>
        <dbReference type="SAM" id="MobiDB-lite"/>
    </source>
</evidence>
<dbReference type="InterPro" id="IPR001460">
    <property type="entry name" value="PCN-bd_Tpept"/>
</dbReference>
<gene>
    <name evidence="16" type="ORF">ACFONP_12265</name>
</gene>
<feature type="compositionally biased region" description="Basic and acidic residues" evidence="12">
    <location>
        <begin position="674"/>
        <end position="683"/>
    </location>
</feature>
<dbReference type="InterPro" id="IPR050396">
    <property type="entry name" value="Glycosyltr_51/Transpeptidase"/>
</dbReference>
<dbReference type="Pfam" id="PF00912">
    <property type="entry name" value="Transgly"/>
    <property type="match status" value="1"/>
</dbReference>
<keyword evidence="13" id="KW-1133">Transmembrane helix</keyword>
<feature type="compositionally biased region" description="Polar residues" evidence="12">
    <location>
        <begin position="684"/>
        <end position="694"/>
    </location>
</feature>
<evidence type="ECO:0000259" key="15">
    <source>
        <dbReference type="Pfam" id="PF00912"/>
    </source>
</evidence>
<comment type="caution">
    <text evidence="16">The sequence shown here is derived from an EMBL/GenBank/DDBJ whole genome shotgun (WGS) entry which is preliminary data.</text>
</comment>
<feature type="domain" description="Glycosyl transferase family 51" evidence="15">
    <location>
        <begin position="86"/>
        <end position="251"/>
    </location>
</feature>
<dbReference type="GO" id="GO:0016757">
    <property type="term" value="F:glycosyltransferase activity"/>
    <property type="evidence" value="ECO:0007669"/>
    <property type="project" value="UniProtKB-KW"/>
</dbReference>
<comment type="catalytic activity">
    <reaction evidence="11">
        <text>[GlcNAc-(1-&gt;4)-Mur2Ac(oyl-L-Ala-gamma-D-Glu-L-Lys-D-Ala-D-Ala)](n)-di-trans,octa-cis-undecaprenyl diphosphate + beta-D-GlcNAc-(1-&gt;4)-Mur2Ac(oyl-L-Ala-gamma-D-Glu-L-Lys-D-Ala-D-Ala)-di-trans,octa-cis-undecaprenyl diphosphate = [GlcNAc-(1-&gt;4)-Mur2Ac(oyl-L-Ala-gamma-D-Glu-L-Lys-D-Ala-D-Ala)](n+1)-di-trans,octa-cis-undecaprenyl diphosphate + di-trans,octa-cis-undecaprenyl diphosphate + H(+)</text>
        <dbReference type="Rhea" id="RHEA:23708"/>
        <dbReference type="Rhea" id="RHEA-COMP:9602"/>
        <dbReference type="Rhea" id="RHEA-COMP:9603"/>
        <dbReference type="ChEBI" id="CHEBI:15378"/>
        <dbReference type="ChEBI" id="CHEBI:58405"/>
        <dbReference type="ChEBI" id="CHEBI:60033"/>
        <dbReference type="ChEBI" id="CHEBI:78435"/>
        <dbReference type="EC" id="2.4.99.28"/>
    </reaction>
</comment>
<evidence type="ECO:0000256" key="1">
    <source>
        <dbReference type="ARBA" id="ARBA00004752"/>
    </source>
</evidence>
<dbReference type="Gene3D" id="3.40.710.10">
    <property type="entry name" value="DD-peptidase/beta-lactamase superfamily"/>
    <property type="match status" value="1"/>
</dbReference>
<comment type="pathway">
    <text evidence="1">Cell wall biogenesis; peptidoglycan biosynthesis.</text>
</comment>
<dbReference type="Proteomes" id="UP001595607">
    <property type="component" value="Unassembled WGS sequence"/>
</dbReference>
<evidence type="ECO:0000259" key="14">
    <source>
        <dbReference type="Pfam" id="PF00905"/>
    </source>
</evidence>
<evidence type="ECO:0000256" key="7">
    <source>
        <dbReference type="ARBA" id="ARBA00022679"/>
    </source>
</evidence>
<evidence type="ECO:0000256" key="3">
    <source>
        <dbReference type="ARBA" id="ARBA00007739"/>
    </source>
</evidence>
<dbReference type="SUPFAM" id="SSF53955">
    <property type="entry name" value="Lysozyme-like"/>
    <property type="match status" value="1"/>
</dbReference>
<evidence type="ECO:0000313" key="16">
    <source>
        <dbReference type="EMBL" id="MFC3303503.1"/>
    </source>
</evidence>
<keyword evidence="13" id="KW-0812">Transmembrane</keyword>
<keyword evidence="7 16" id="KW-0808">Transferase</keyword>
<evidence type="ECO:0000256" key="5">
    <source>
        <dbReference type="ARBA" id="ARBA00022670"/>
    </source>
</evidence>
<proteinExistence type="inferred from homology"/>
<evidence type="ECO:0000256" key="2">
    <source>
        <dbReference type="ARBA" id="ARBA00007090"/>
    </source>
</evidence>